<dbReference type="EMBL" id="CAJNJA010098175">
    <property type="protein sequence ID" value="CAE7942954.1"/>
    <property type="molecule type" value="Genomic_DNA"/>
</dbReference>
<evidence type="ECO:0000313" key="3">
    <source>
        <dbReference type="EMBL" id="CAE7942954.1"/>
    </source>
</evidence>
<accession>A0A813CJ29</accession>
<comment type="caution">
    <text evidence="3">The sequence shown here is derived from an EMBL/GenBank/DDBJ whole genome shotgun (WGS) entry which is preliminary data.</text>
</comment>
<dbReference type="InterPro" id="IPR037252">
    <property type="entry name" value="Mib_Herc2_sf"/>
</dbReference>
<feature type="domain" description="MIB/HERC2" evidence="2">
    <location>
        <begin position="103"/>
        <end position="176"/>
    </location>
</feature>
<dbReference type="SUPFAM" id="SSF159034">
    <property type="entry name" value="Mib/herc2 domain-like"/>
    <property type="match status" value="1"/>
</dbReference>
<dbReference type="GO" id="GO:0016567">
    <property type="term" value="P:protein ubiquitination"/>
    <property type="evidence" value="ECO:0007669"/>
    <property type="project" value="InterPro"/>
</dbReference>
<evidence type="ECO:0000256" key="1">
    <source>
        <dbReference type="SAM" id="MobiDB-lite"/>
    </source>
</evidence>
<feature type="region of interest" description="Disordered" evidence="1">
    <location>
        <begin position="800"/>
        <end position="823"/>
    </location>
</feature>
<dbReference type="AlphaFoldDB" id="A0A813CJ29"/>
<reference evidence="3" key="1">
    <citation type="submission" date="2021-02" db="EMBL/GenBank/DDBJ databases">
        <authorList>
            <person name="Dougan E. K."/>
            <person name="Rhodes N."/>
            <person name="Thang M."/>
            <person name="Chan C."/>
        </authorList>
    </citation>
    <scope>NUCLEOTIDE SEQUENCE</scope>
</reference>
<dbReference type="Proteomes" id="UP000601435">
    <property type="component" value="Unassembled WGS sequence"/>
</dbReference>
<dbReference type="GO" id="GO:0004842">
    <property type="term" value="F:ubiquitin-protein transferase activity"/>
    <property type="evidence" value="ECO:0007669"/>
    <property type="project" value="InterPro"/>
</dbReference>
<gene>
    <name evidence="3" type="primary">hecd-1</name>
    <name evidence="3" type="ORF">SNEC2469_LOCUS34859</name>
</gene>
<keyword evidence="4" id="KW-1185">Reference proteome</keyword>
<protein>
    <submittedName>
        <fullName evidence="3">Hecd-1 protein</fullName>
    </submittedName>
</protein>
<sequence length="952" mass="105645">EHGVVDEFQAEKGRYVVEFANGSRKLIHGKNLKPSQELDSQKLDPLKIGDLAKITGFTNATDLNGRVCRVQAPKGADRYDVELPDGTVKAVKGSSLIVLPSPGTAVTSSNLVEEAMVQRGPSWIWEDQDGGKNCSGRVLQFNTETGWATVQWNNGMRNCYRIGVNSKNDLEHASSFKHEASYLKALKKGKEAIKKRHLQRTFAYPRGVKHSHVAFFDIRDEVCEVLSGHKHGQRVQVEEVQAVMIGVAPWDDDSDLLWPFYHVDGADGADTFDDQELFRKVKVIGRQKVREAQPRHVLVHNRELLEIAKEVTPTFQYVTGPNSLEHGRLKRYDIRDEICQRVGGFKHGQVVKEGSITSVVIGVRLVNGVPTLFFHVDGQPGAGKYDDIQKKNFVVVGSRTVEEAPDDFCQTPAQSAEIRELANSLQCTFGYPCGPRFPHFAKFDIRDHVCEAVGGFRHGQKVLDHDGDSAVVVGVRLVAEPTLFFHLDGSPGAGQYKRYHLVRQRFKVIGSVMLQQVPPSDPVFQLAGKSTLSAMKKMVHEVLSALTSRSRELHPEFEYDYTFRYLQECLEPAYFDIRDEVCEGVGGFKHGDIVNLLGTDRQAVVIGVRQDHRGTPHLWMHVEGAPGASMFKEQHFIRMAFSVVGRQEVKEFEDPEPRAFSSEFVQGIQPTFRYPQGTKGRAKLALFDVRDEVCLHVSGCRHGERVKLGRVEAIAIGVNMEGMVPTMFFHVLKPVTARGAGLFKNFDLKRPHMKSLGIDFVEEVTEERFRREASSSTSSSGSDSESDAALDVFGREVAKSCDEGNGPGSSSTAPAPETPPYESDMPEHVVLLQLSRCGTKVKEALLSSPGLAERLQYVVDAGCEVTPAWASGAVLLAPLTEEKVIEADLKLRAHHVVAFESDTDRVRAALRGMPCKSRHKITGCSKLELLVFSWPPDCLFFSDTSHLPSLGP</sequence>
<evidence type="ECO:0000259" key="2">
    <source>
        <dbReference type="PROSITE" id="PS51416"/>
    </source>
</evidence>
<dbReference type="GO" id="GO:0046872">
    <property type="term" value="F:metal ion binding"/>
    <property type="evidence" value="ECO:0007669"/>
    <property type="project" value="InterPro"/>
</dbReference>
<evidence type="ECO:0000313" key="4">
    <source>
        <dbReference type="Proteomes" id="UP000601435"/>
    </source>
</evidence>
<dbReference type="OrthoDB" id="438049at2759"/>
<dbReference type="Pfam" id="PF06701">
    <property type="entry name" value="MIB_HERC2"/>
    <property type="match status" value="1"/>
</dbReference>
<organism evidence="3 4">
    <name type="scientific">Symbiodinium necroappetens</name>
    <dbReference type="NCBI Taxonomy" id="1628268"/>
    <lineage>
        <taxon>Eukaryota</taxon>
        <taxon>Sar</taxon>
        <taxon>Alveolata</taxon>
        <taxon>Dinophyceae</taxon>
        <taxon>Suessiales</taxon>
        <taxon>Symbiodiniaceae</taxon>
        <taxon>Symbiodinium</taxon>
    </lineage>
</organism>
<dbReference type="Gene3D" id="2.30.30.40">
    <property type="entry name" value="SH3 Domains"/>
    <property type="match status" value="1"/>
</dbReference>
<name>A0A813CJ29_9DINO</name>
<proteinExistence type="predicted"/>
<feature type="non-terminal residue" evidence="3">
    <location>
        <position position="1"/>
    </location>
</feature>
<feature type="compositionally biased region" description="Low complexity" evidence="1">
    <location>
        <begin position="808"/>
        <end position="823"/>
    </location>
</feature>
<dbReference type="InterPro" id="IPR010606">
    <property type="entry name" value="Mib_Herc2"/>
</dbReference>
<dbReference type="PROSITE" id="PS51416">
    <property type="entry name" value="MIB_HERC2"/>
    <property type="match status" value="1"/>
</dbReference>